<evidence type="ECO:0008006" key="3">
    <source>
        <dbReference type="Google" id="ProtNLM"/>
    </source>
</evidence>
<dbReference type="AlphaFoldDB" id="A0A6L6IST3"/>
<proteinExistence type="predicted"/>
<dbReference type="RefSeq" id="WP_155110184.1">
    <property type="nucleotide sequence ID" value="NZ_WMJZ01000060.1"/>
</dbReference>
<dbReference type="Pfam" id="PF04311">
    <property type="entry name" value="DUF459"/>
    <property type="match status" value="1"/>
</dbReference>
<dbReference type="SUPFAM" id="SSF52266">
    <property type="entry name" value="SGNH hydrolase"/>
    <property type="match status" value="1"/>
</dbReference>
<keyword evidence="2" id="KW-1185">Reference proteome</keyword>
<dbReference type="OrthoDB" id="6445923at2"/>
<protein>
    <recommendedName>
        <fullName evidence="3">SGNH/GDSL hydrolase family protein</fullName>
    </recommendedName>
</protein>
<dbReference type="InterPro" id="IPR007407">
    <property type="entry name" value="DUF459"/>
</dbReference>
<dbReference type="EMBL" id="WMJZ01000060">
    <property type="protein sequence ID" value="MTH48798.1"/>
    <property type="molecule type" value="Genomic_DNA"/>
</dbReference>
<evidence type="ECO:0000313" key="1">
    <source>
        <dbReference type="EMBL" id="MTH48798.1"/>
    </source>
</evidence>
<name>A0A6L6IST3_9ENTR</name>
<sequence>MRELLVTLRQFPGSIIWLSPPHLKNPKHEKYLINTRGVIKVSTALINVKYIDVNQLGLLGTKWQPVMDGQKIRTDDGIHVSRNGSYRVIRELTNNINKYH</sequence>
<organism evidence="1 2">
    <name type="scientific">Intestinirhabdus alba</name>
    <dbReference type="NCBI Taxonomy" id="2899544"/>
    <lineage>
        <taxon>Bacteria</taxon>
        <taxon>Pseudomonadati</taxon>
        <taxon>Pseudomonadota</taxon>
        <taxon>Gammaproteobacteria</taxon>
        <taxon>Enterobacterales</taxon>
        <taxon>Enterobacteriaceae</taxon>
        <taxon>Intestinirhabdus</taxon>
    </lineage>
</organism>
<reference evidence="1 2" key="1">
    <citation type="submission" date="2019-11" db="EMBL/GenBank/DDBJ databases">
        <title>Escherichia alba sp. nov. isolated from the gut of plastic-eating superworms Zophobas atratus.</title>
        <authorList>
            <person name="Yang Y."/>
        </authorList>
    </citation>
    <scope>NUCLEOTIDE SEQUENCE [LARGE SCALE GENOMIC DNA]</scope>
    <source>
        <strain evidence="2">BIT-B35</strain>
    </source>
</reference>
<gene>
    <name evidence="1" type="ORF">GJV78_21680</name>
</gene>
<accession>A0A6L6IST3</accession>
<evidence type="ECO:0000313" key="2">
    <source>
        <dbReference type="Proteomes" id="UP000477739"/>
    </source>
</evidence>
<dbReference type="Proteomes" id="UP000477739">
    <property type="component" value="Unassembled WGS sequence"/>
</dbReference>
<comment type="caution">
    <text evidence="1">The sequence shown here is derived from an EMBL/GenBank/DDBJ whole genome shotgun (WGS) entry which is preliminary data.</text>
</comment>